<accession>A0A6J4VAR5</accession>
<evidence type="ECO:0000256" key="1">
    <source>
        <dbReference type="SAM" id="MobiDB-lite"/>
    </source>
</evidence>
<feature type="compositionally biased region" description="Basic residues" evidence="1">
    <location>
        <begin position="70"/>
        <end position="79"/>
    </location>
</feature>
<feature type="region of interest" description="Disordered" evidence="1">
    <location>
        <begin position="1"/>
        <end position="238"/>
    </location>
</feature>
<feature type="compositionally biased region" description="Low complexity" evidence="1">
    <location>
        <begin position="139"/>
        <end position="152"/>
    </location>
</feature>
<dbReference type="EMBL" id="CADCWN010000175">
    <property type="protein sequence ID" value="CAA9573952.1"/>
    <property type="molecule type" value="Genomic_DNA"/>
</dbReference>
<feature type="compositionally biased region" description="Basic and acidic residues" evidence="1">
    <location>
        <begin position="57"/>
        <end position="69"/>
    </location>
</feature>
<name>A0A6J4VAR5_9BACT</name>
<feature type="non-terminal residue" evidence="2">
    <location>
        <position position="1"/>
    </location>
</feature>
<feature type="compositionally biased region" description="Basic and acidic residues" evidence="1">
    <location>
        <begin position="111"/>
        <end position="136"/>
    </location>
</feature>
<sequence length="238" mass="25159">ERGGADAARTAPGADARRNQGGRAAADGARRGVGALAARHRRGDGTDRPGALSLLPEPRRVDHRADRRCVPRARRRSGRGARDCGGGGPRQPVRRDDARLSRLGAGPSGRIHADLRHADPRLPRARGGDRSRRAPEPRPAAGAARRSLAGGEDYPRSRLCRPPPAARRALRRDAARSGGGSGADGGPARRVRRLGASPGDHHARTLRPYRPGRRRPRTVLRLRGAGPVAASGAGTARI</sequence>
<evidence type="ECO:0000313" key="2">
    <source>
        <dbReference type="EMBL" id="CAA9573952.1"/>
    </source>
</evidence>
<reference evidence="2" key="1">
    <citation type="submission" date="2020-02" db="EMBL/GenBank/DDBJ databases">
        <authorList>
            <person name="Meier V. D."/>
        </authorList>
    </citation>
    <scope>NUCLEOTIDE SEQUENCE</scope>
    <source>
        <strain evidence="2">AVDCRST_MAG18</strain>
    </source>
</reference>
<feature type="compositionally biased region" description="Low complexity" evidence="1">
    <location>
        <begin position="1"/>
        <end position="37"/>
    </location>
</feature>
<organism evidence="2">
    <name type="scientific">uncultured Thermomicrobiales bacterium</name>
    <dbReference type="NCBI Taxonomy" id="1645740"/>
    <lineage>
        <taxon>Bacteria</taxon>
        <taxon>Pseudomonadati</taxon>
        <taxon>Thermomicrobiota</taxon>
        <taxon>Thermomicrobia</taxon>
        <taxon>Thermomicrobiales</taxon>
        <taxon>environmental samples</taxon>
    </lineage>
</organism>
<feature type="non-terminal residue" evidence="2">
    <location>
        <position position="238"/>
    </location>
</feature>
<protein>
    <submittedName>
        <fullName evidence="2">Transcriptional regulator, AcrR family</fullName>
    </submittedName>
</protein>
<feature type="compositionally biased region" description="Basic residues" evidence="1">
    <location>
        <begin position="204"/>
        <end position="220"/>
    </location>
</feature>
<dbReference type="AlphaFoldDB" id="A0A6J4VAR5"/>
<proteinExistence type="predicted"/>
<gene>
    <name evidence="2" type="ORF">AVDCRST_MAG18-2317</name>
</gene>